<dbReference type="SMART" id="SM00220">
    <property type="entry name" value="S_TKc"/>
    <property type="match status" value="1"/>
</dbReference>
<gene>
    <name evidence="7" type="primary">20345844</name>
    <name evidence="6" type="ORF">GGTG_05386</name>
</gene>
<feature type="region of interest" description="Disordered" evidence="4">
    <location>
        <begin position="1"/>
        <end position="26"/>
    </location>
</feature>
<dbReference type="Pfam" id="PF00023">
    <property type="entry name" value="Ank"/>
    <property type="match status" value="1"/>
</dbReference>
<reference evidence="7" key="4">
    <citation type="journal article" date="2015" name="G3 (Bethesda)">
        <title>Genome sequences of three phytopathogenic species of the Magnaporthaceae family of fungi.</title>
        <authorList>
            <person name="Okagaki L.H."/>
            <person name="Nunes C.C."/>
            <person name="Sailsbery J."/>
            <person name="Clay B."/>
            <person name="Brown D."/>
            <person name="John T."/>
            <person name="Oh Y."/>
            <person name="Young N."/>
            <person name="Fitzgerald M."/>
            <person name="Haas B.J."/>
            <person name="Zeng Q."/>
            <person name="Young S."/>
            <person name="Adiconis X."/>
            <person name="Fan L."/>
            <person name="Levin J.Z."/>
            <person name="Mitchell T.K."/>
            <person name="Okubara P.A."/>
            <person name="Farman M.L."/>
            <person name="Kohn L.M."/>
            <person name="Birren B."/>
            <person name="Ma L.-J."/>
            <person name="Dean R.A."/>
        </authorList>
    </citation>
    <scope>NUCLEOTIDE SEQUENCE</scope>
    <source>
        <strain evidence="7">R3-111a-1</strain>
    </source>
</reference>
<keyword evidence="6" id="KW-0723">Serine/threonine-protein kinase</keyword>
<dbReference type="VEuPathDB" id="FungiDB:GGTG_05386"/>
<dbReference type="GO" id="GO:0005524">
    <property type="term" value="F:ATP binding"/>
    <property type="evidence" value="ECO:0007669"/>
    <property type="project" value="InterPro"/>
</dbReference>
<dbReference type="PROSITE" id="PS50011">
    <property type="entry name" value="PROTEIN_KINASE_DOM"/>
    <property type="match status" value="1"/>
</dbReference>
<dbReference type="GO" id="GO:0051094">
    <property type="term" value="P:positive regulation of developmental process"/>
    <property type="evidence" value="ECO:0007669"/>
    <property type="project" value="UniProtKB-ARBA"/>
</dbReference>
<organism evidence="6">
    <name type="scientific">Gaeumannomyces tritici (strain R3-111a-1)</name>
    <name type="common">Wheat and barley take-all root rot fungus</name>
    <name type="synonym">Gaeumannomyces graminis var. tritici</name>
    <dbReference type="NCBI Taxonomy" id="644352"/>
    <lineage>
        <taxon>Eukaryota</taxon>
        <taxon>Fungi</taxon>
        <taxon>Dikarya</taxon>
        <taxon>Ascomycota</taxon>
        <taxon>Pezizomycotina</taxon>
        <taxon>Sordariomycetes</taxon>
        <taxon>Sordariomycetidae</taxon>
        <taxon>Magnaporthales</taxon>
        <taxon>Magnaporthaceae</taxon>
        <taxon>Gaeumannomyces</taxon>
    </lineage>
</organism>
<feature type="region of interest" description="Disordered" evidence="4">
    <location>
        <begin position="725"/>
        <end position="758"/>
    </location>
</feature>
<dbReference type="STRING" id="644352.J3NVS3"/>
<feature type="repeat" description="ANK" evidence="3">
    <location>
        <begin position="979"/>
        <end position="1011"/>
    </location>
</feature>
<accession>J3NVS3</accession>
<feature type="domain" description="Protein kinase" evidence="5">
    <location>
        <begin position="85"/>
        <end position="383"/>
    </location>
</feature>
<evidence type="ECO:0000256" key="4">
    <source>
        <dbReference type="SAM" id="MobiDB-lite"/>
    </source>
</evidence>
<dbReference type="PANTHER" id="PTHR24198:SF165">
    <property type="entry name" value="ANKYRIN REPEAT-CONTAINING PROTEIN-RELATED"/>
    <property type="match status" value="1"/>
</dbReference>
<dbReference type="InterPro" id="IPR000719">
    <property type="entry name" value="Prot_kinase_dom"/>
</dbReference>
<keyword evidence="1" id="KW-0677">Repeat</keyword>
<dbReference type="InterPro" id="IPR036770">
    <property type="entry name" value="Ankyrin_rpt-contain_sf"/>
</dbReference>
<dbReference type="Pfam" id="PF12796">
    <property type="entry name" value="Ank_2"/>
    <property type="match status" value="1"/>
</dbReference>
<dbReference type="Gene3D" id="1.25.40.20">
    <property type="entry name" value="Ankyrin repeat-containing domain"/>
    <property type="match status" value="3"/>
</dbReference>
<dbReference type="EMBL" id="GL385397">
    <property type="protein sequence ID" value="EJT75452.1"/>
    <property type="molecule type" value="Genomic_DNA"/>
</dbReference>
<dbReference type="InterPro" id="IPR008271">
    <property type="entry name" value="Ser/Thr_kinase_AS"/>
</dbReference>
<dbReference type="eggNOG" id="KOG4250">
    <property type="taxonomic scope" value="Eukaryota"/>
</dbReference>
<proteinExistence type="predicted"/>
<feature type="compositionally biased region" description="Low complexity" evidence="4">
    <location>
        <begin position="1"/>
        <end position="16"/>
    </location>
</feature>
<dbReference type="OrthoDB" id="5986190at2759"/>
<dbReference type="eggNOG" id="KOG4177">
    <property type="taxonomic scope" value="Eukaryota"/>
</dbReference>
<feature type="compositionally biased region" description="Basic and acidic residues" evidence="4">
    <location>
        <begin position="591"/>
        <end position="607"/>
    </location>
</feature>
<dbReference type="Gene3D" id="1.10.510.10">
    <property type="entry name" value="Transferase(Phosphotransferase) domain 1"/>
    <property type="match status" value="1"/>
</dbReference>
<dbReference type="Proteomes" id="UP000006039">
    <property type="component" value="Unassembled WGS sequence"/>
</dbReference>
<dbReference type="PANTHER" id="PTHR24198">
    <property type="entry name" value="ANKYRIN REPEAT AND PROTEIN KINASE DOMAIN-CONTAINING PROTEIN"/>
    <property type="match status" value="1"/>
</dbReference>
<dbReference type="SUPFAM" id="SSF48403">
    <property type="entry name" value="Ankyrin repeat"/>
    <property type="match status" value="2"/>
</dbReference>
<dbReference type="SUPFAM" id="SSF56112">
    <property type="entry name" value="Protein kinase-like (PK-like)"/>
    <property type="match status" value="1"/>
</dbReference>
<sequence length="1206" mass="135113">MSAGPGSPARAAPGGDPDLDVVSRPDDAALPSSTLSWNTSLSRTSVSSLSRAIFSEQQNYSAHGLDDVLRVVKNLRLRHYRFGELVRQEVLGEGETYIVERCRVRDAVFAVKHLKVRSDAGEELFRQRLRSVVLELQIMCHGPLRHHPNVLAVLGYGWNMHDTLVVPYILVEHARYGTLRQYLQAAAKPLPVRHIESLTGDVAAALSAIHTCGIIHGDVKLDNTLVMPSWDRPAGALVKLIDFGHAIVMNDKSRKNDGGPMRYGGTLIYNAPEVGNQNLFPIPREDLPKCDMWAFGLLLWEACIQGREYLKYLQERWPDTAASRAETSVPPADLLHHYAMRSIPGGLQYMFVRAVLRWTLQADPENRISDVRKAPILTANEWFAVGLGGLAADLALHLESPLPTFEMFRSENGREIPWAHEKGLLQGLERAHVAKLSKDVGPIAWQIALCHYFGFGTARNSRSVTEYVQIARAYNHPLATAFGHVLEQEQANSKTPQATYATQIAELLRATDMALEMPPLVNACFNGDLTTILSLVRDKKYNESETSDGCNPFHWIFMLGDGRTAKGIRTFAELVKEQDRRPRTFAEPVTEEDRRAFAEPVKEQDKRPRTFADRINEQDKRSRTLADLFKTQNKREITIAKFFEKYLKTLAEEQDKRRRTFAEPVEEQDRRLITIAEVFKEQNRHLRTFAEEQDKRRRRVAELFKEQDKRLKTFAELFKEQDRRPRTFAEPVKEQDRRPRTSGSMSPTRAQVNSPTRTLRKVHEQWPLHFLGTPLSASISVNSLYGVKALLSLGADPLRRVYHDGQFPADDARSEWTALHVAAKYHCSEIFVELAKHVPVEEHRDISPLACALSYSSPLDRIAMHGALHRNELDKTVVAIQSIQALDTASRSGMSPMMQAIDFDDHDVVAALLRASPNLAVARMVLPCNESVFTYPIHFASQIASRRDPPEDPFVFQLIESSANRFGDGADALMARDDHGRTPLHLAVTGPSSRVAKRILAKRRDLLEAEDCFGRTALHYCGSTVNLELLLGAGADIDHCGANGMAALHCAARDAEIELVQVLLKHRPRLDLNENVYGTPLHLAVWRDSMKIVRELLDAGAPVNHSDTRGNTSLHVAARLNRTNICRLLLDSGAAANALNKNLKTARHIAADVGTRGNEGILKLLEERGARKIGRPRLHTEPDFLWDADSPHLSGQPLGYAELDGS</sequence>
<evidence type="ECO:0000313" key="7">
    <source>
        <dbReference type="EnsemblFungi" id="EJT75452"/>
    </source>
</evidence>
<dbReference type="HOGENOM" id="CLU_270224_0_0_1"/>
<keyword evidence="8" id="KW-1185">Reference proteome</keyword>
<name>J3NVS3_GAET3</name>
<evidence type="ECO:0000313" key="8">
    <source>
        <dbReference type="Proteomes" id="UP000006039"/>
    </source>
</evidence>
<keyword evidence="6" id="KW-0808">Transferase</keyword>
<dbReference type="PROSITE" id="PS50297">
    <property type="entry name" value="ANK_REP_REGION"/>
    <property type="match status" value="3"/>
</dbReference>
<feature type="compositionally biased region" description="Basic and acidic residues" evidence="4">
    <location>
        <begin position="725"/>
        <end position="739"/>
    </location>
</feature>
<feature type="repeat" description="ANK" evidence="3">
    <location>
        <begin position="1043"/>
        <end position="1075"/>
    </location>
</feature>
<dbReference type="AlphaFoldDB" id="J3NVS3"/>
<dbReference type="Gene3D" id="3.30.200.20">
    <property type="entry name" value="Phosphorylase Kinase, domain 1"/>
    <property type="match status" value="1"/>
</dbReference>
<feature type="compositionally biased region" description="Polar residues" evidence="4">
    <location>
        <begin position="741"/>
        <end position="757"/>
    </location>
</feature>
<keyword evidence="2 3" id="KW-0040">ANK repeat</keyword>
<evidence type="ECO:0000256" key="3">
    <source>
        <dbReference type="PROSITE-ProRule" id="PRU00023"/>
    </source>
</evidence>
<feature type="repeat" description="ANK" evidence="3">
    <location>
        <begin position="1079"/>
        <end position="1108"/>
    </location>
</feature>
<dbReference type="CDD" id="cd00180">
    <property type="entry name" value="PKc"/>
    <property type="match status" value="1"/>
</dbReference>
<evidence type="ECO:0000256" key="1">
    <source>
        <dbReference type="ARBA" id="ARBA00022737"/>
    </source>
</evidence>
<feature type="region of interest" description="Disordered" evidence="4">
    <location>
        <begin position="586"/>
        <end position="607"/>
    </location>
</feature>
<dbReference type="GO" id="GO:0004674">
    <property type="term" value="F:protein serine/threonine kinase activity"/>
    <property type="evidence" value="ECO:0007669"/>
    <property type="project" value="UniProtKB-KW"/>
</dbReference>
<protein>
    <submittedName>
        <fullName evidence="6">Serine/threonine protein kinase</fullName>
    </submittedName>
</protein>
<reference evidence="6" key="2">
    <citation type="submission" date="2010-07" db="EMBL/GenBank/DDBJ databases">
        <authorList>
            <consortium name="The Broad Institute Genome Sequencing Platform"/>
            <consortium name="Broad Institute Genome Sequencing Center for Infectious Disease"/>
            <person name="Ma L.-J."/>
            <person name="Dead R."/>
            <person name="Young S."/>
            <person name="Zeng Q."/>
            <person name="Koehrsen M."/>
            <person name="Alvarado L."/>
            <person name="Berlin A."/>
            <person name="Chapman S.B."/>
            <person name="Chen Z."/>
            <person name="Freedman E."/>
            <person name="Gellesch M."/>
            <person name="Goldberg J."/>
            <person name="Griggs A."/>
            <person name="Gujja S."/>
            <person name="Heilman E.R."/>
            <person name="Heiman D."/>
            <person name="Hepburn T."/>
            <person name="Howarth C."/>
            <person name="Jen D."/>
            <person name="Larson L."/>
            <person name="Mehta T."/>
            <person name="Neiman D."/>
            <person name="Pearson M."/>
            <person name="Roberts A."/>
            <person name="Saif S."/>
            <person name="Shea T."/>
            <person name="Shenoy N."/>
            <person name="Sisk P."/>
            <person name="Stolte C."/>
            <person name="Sykes S."/>
            <person name="Walk T."/>
            <person name="White J."/>
            <person name="Yandava C."/>
            <person name="Haas B."/>
            <person name="Nusbaum C."/>
            <person name="Birren B."/>
        </authorList>
    </citation>
    <scope>NUCLEOTIDE SEQUENCE</scope>
    <source>
        <strain evidence="6">R3-111a-1</strain>
    </source>
</reference>
<evidence type="ECO:0000313" key="6">
    <source>
        <dbReference type="EMBL" id="EJT75452.1"/>
    </source>
</evidence>
<evidence type="ECO:0000259" key="5">
    <source>
        <dbReference type="PROSITE" id="PS50011"/>
    </source>
</evidence>
<evidence type="ECO:0000256" key="2">
    <source>
        <dbReference type="ARBA" id="ARBA00023043"/>
    </source>
</evidence>
<feature type="repeat" description="ANK" evidence="3">
    <location>
        <begin position="1109"/>
        <end position="1141"/>
    </location>
</feature>
<reference evidence="8" key="1">
    <citation type="submission" date="2010-07" db="EMBL/GenBank/DDBJ databases">
        <title>The genome sequence of Gaeumannomyces graminis var. tritici strain R3-111a-1.</title>
        <authorList>
            <consortium name="The Broad Institute Genome Sequencing Platform"/>
            <person name="Ma L.-J."/>
            <person name="Dead R."/>
            <person name="Young S."/>
            <person name="Zeng Q."/>
            <person name="Koehrsen M."/>
            <person name="Alvarado L."/>
            <person name="Berlin A."/>
            <person name="Chapman S.B."/>
            <person name="Chen Z."/>
            <person name="Freedman E."/>
            <person name="Gellesch M."/>
            <person name="Goldberg J."/>
            <person name="Griggs A."/>
            <person name="Gujja S."/>
            <person name="Heilman E.R."/>
            <person name="Heiman D."/>
            <person name="Hepburn T."/>
            <person name="Howarth C."/>
            <person name="Jen D."/>
            <person name="Larson L."/>
            <person name="Mehta T."/>
            <person name="Neiman D."/>
            <person name="Pearson M."/>
            <person name="Roberts A."/>
            <person name="Saif S."/>
            <person name="Shea T."/>
            <person name="Shenoy N."/>
            <person name="Sisk P."/>
            <person name="Stolte C."/>
            <person name="Sykes S."/>
            <person name="Walk T."/>
            <person name="White J."/>
            <person name="Yandava C."/>
            <person name="Haas B."/>
            <person name="Nusbaum C."/>
            <person name="Birren B."/>
        </authorList>
    </citation>
    <scope>NUCLEOTIDE SEQUENCE [LARGE SCALE GENOMIC DNA]</scope>
    <source>
        <strain evidence="8">R3-111a-1</strain>
    </source>
</reference>
<dbReference type="RefSeq" id="XP_009221452.1">
    <property type="nucleotide sequence ID" value="XM_009223188.1"/>
</dbReference>
<dbReference type="InterPro" id="IPR011009">
    <property type="entry name" value="Kinase-like_dom_sf"/>
</dbReference>
<dbReference type="Pfam" id="PF00069">
    <property type="entry name" value="Pkinase"/>
    <property type="match status" value="1"/>
</dbReference>
<dbReference type="SMART" id="SM00248">
    <property type="entry name" value="ANK"/>
    <property type="match status" value="9"/>
</dbReference>
<reference evidence="7" key="5">
    <citation type="submission" date="2018-04" db="UniProtKB">
        <authorList>
            <consortium name="EnsemblFungi"/>
        </authorList>
    </citation>
    <scope>IDENTIFICATION</scope>
    <source>
        <strain evidence="7">R3-111a-1</strain>
    </source>
</reference>
<dbReference type="PROSITE" id="PS00108">
    <property type="entry name" value="PROTEIN_KINASE_ST"/>
    <property type="match status" value="1"/>
</dbReference>
<dbReference type="InterPro" id="IPR002110">
    <property type="entry name" value="Ankyrin_rpt"/>
</dbReference>
<dbReference type="EnsemblFungi" id="EJT75452">
    <property type="protein sequence ID" value="EJT75452"/>
    <property type="gene ID" value="GGTG_05386"/>
</dbReference>
<dbReference type="GeneID" id="20345844"/>
<keyword evidence="6" id="KW-0418">Kinase</keyword>
<reference evidence="6" key="3">
    <citation type="submission" date="2010-09" db="EMBL/GenBank/DDBJ databases">
        <title>Annotation of Gaeumannomyces graminis var. tritici R3-111a-1.</title>
        <authorList>
            <consortium name="The Broad Institute Genome Sequencing Platform"/>
            <person name="Ma L.-J."/>
            <person name="Dead R."/>
            <person name="Young S.K."/>
            <person name="Zeng Q."/>
            <person name="Gargeya S."/>
            <person name="Fitzgerald M."/>
            <person name="Haas B."/>
            <person name="Abouelleil A."/>
            <person name="Alvarado L."/>
            <person name="Arachchi H.M."/>
            <person name="Berlin A."/>
            <person name="Brown A."/>
            <person name="Chapman S.B."/>
            <person name="Chen Z."/>
            <person name="Dunbar C."/>
            <person name="Freedman E."/>
            <person name="Gearin G."/>
            <person name="Gellesch M."/>
            <person name="Goldberg J."/>
            <person name="Griggs A."/>
            <person name="Gujja S."/>
            <person name="Heiman D."/>
            <person name="Howarth C."/>
            <person name="Larson L."/>
            <person name="Lui A."/>
            <person name="MacDonald P.J.P."/>
            <person name="Mehta T."/>
            <person name="Montmayeur A."/>
            <person name="Murphy C."/>
            <person name="Neiman D."/>
            <person name="Pearson M."/>
            <person name="Priest M."/>
            <person name="Roberts A."/>
            <person name="Saif S."/>
            <person name="Shea T."/>
            <person name="Shenoy N."/>
            <person name="Sisk P."/>
            <person name="Stolte C."/>
            <person name="Sykes S."/>
            <person name="Yandava C."/>
            <person name="Wortman J."/>
            <person name="Nusbaum C."/>
            <person name="Birren B."/>
        </authorList>
    </citation>
    <scope>NUCLEOTIDE SEQUENCE</scope>
    <source>
        <strain evidence="6">R3-111a-1</strain>
    </source>
</reference>
<dbReference type="PROSITE" id="PS50088">
    <property type="entry name" value="ANK_REPEAT"/>
    <property type="match status" value="4"/>
</dbReference>